<dbReference type="EMBL" id="CU459003">
    <property type="protein sequence ID" value="CAM76603.1"/>
    <property type="molecule type" value="Genomic_DNA"/>
</dbReference>
<evidence type="ECO:0000313" key="1">
    <source>
        <dbReference type="EMBL" id="CAM76603.1"/>
    </source>
</evidence>
<organism evidence="1">
    <name type="scientific">Magnetospirillum gryphiswaldense</name>
    <dbReference type="NCBI Taxonomy" id="55518"/>
    <lineage>
        <taxon>Bacteria</taxon>
        <taxon>Pseudomonadati</taxon>
        <taxon>Pseudomonadota</taxon>
        <taxon>Alphaproteobacteria</taxon>
        <taxon>Rhodospirillales</taxon>
        <taxon>Rhodospirillaceae</taxon>
        <taxon>Magnetospirillum</taxon>
    </lineage>
</organism>
<accession>A4U146</accession>
<name>A4U146_9PROT</name>
<sequence>MLPPHRAGAVLLPDMEGARGGAMSQIRASAARLRERAEKCRQFARESASHGIATELERLAVDYDQDAARLAAVDMDGTQPTTS</sequence>
<gene>
    <name evidence="1" type="ORF">MGR_1275</name>
</gene>
<proteinExistence type="predicted"/>
<reference evidence="1" key="1">
    <citation type="journal article" date="2007" name="J. Bacteriol.">
        <title>Comparative genome analysis of four magnetotactic bacteria reveals a complex set of group-specific genes implicated in magnetosome biomineralization and function.</title>
        <authorList>
            <person name="Richter M."/>
            <person name="Kube M."/>
            <person name="Bazylinski D.A."/>
            <person name="Lombardot T."/>
            <person name="Gloeckner F.O."/>
            <person name="Reinhardt R."/>
            <person name="Schueler D."/>
        </authorList>
    </citation>
    <scope>NUCLEOTIDE SEQUENCE</scope>
    <source>
        <strain evidence="1">MSR-1</strain>
    </source>
</reference>
<protein>
    <submittedName>
        <fullName evidence="1">Uncharacterized protein</fullName>
    </submittedName>
</protein>
<dbReference type="AlphaFoldDB" id="A4U146"/>